<dbReference type="PANTHER" id="PTHR33845:SF1">
    <property type="entry name" value="C2H2-TYPE DOMAIN-CONTAINING PROTEIN"/>
    <property type="match status" value="1"/>
</dbReference>
<keyword evidence="4" id="KW-1185">Reference proteome</keyword>
<sequence length="830" mass="93554">MWRRGSTCAYPNHTGKAKPERSISPSTSYYLLANKGVLVPVGSGICRKCRRDMYEAMKVSNMLNIEFCCNDETSFPNFNVEVKPDVDPSNLIHRQSSTCSMIIEAKNSKNQVYSRIVHDQRQAEENVPADLQEYSEEESEPSDLKTTSCDLERAVVNLYMESRDKDIKKQLLSVISLSHTKKELQQLIPQLSVYAINEARKHALDQKEGTEVPNQKPVFHRKMDIIKFDHALDFIFNPAFYQVSSIGTKEMRLENGSVISIPEVVRTVWHSTLVKIYLAYCEETEFIPLSRSTLYHILRVCPASRRTNLKGLDNTAADGGNSYDVLLSTVAEVEKYAADGLLLMEVKECKESLVASRIYMKTDFKMHIKQTDHCGDHCYALRDPLDNQFQQTCIDHQHDVACDRCQLLPTAILNLKEILDKLPDLSPNTKEELLVDIEAAEAKILEWKSHIHRTFAHVMDGVRQDWLAVVCLLEDTLHHIKIQLPKTTRAFLRSDNAVCYHCGNLWLAIQGISISIASYDFSEAQSGKSYCDAKIAHMRGKLSKEAASGHNIITAADMKSAIDLHGGTTGCQASRCQASHVELLEKPSPAAKCPIKGITRISNVKFGEGLITTWRAYNIGRGREFPIEHENNDIADLEIKSGFVASHGAEGNIRKPTDSRNDVNSAVDHCFPCPEEGCTQTFTRYGDMQNHCFLGNHTYKLQAMSTYDDIKMRWRNACSSLSEDTLKHASSTGEEVADHSYVQSDMGWALKIDREIARFSDDLKSYLTDIFQHGENGGTKVHPFIVSQNMRVAKNECGEKRFNPNQYLAVGQISSFFSRLSAMKKHLLTT</sequence>
<dbReference type="Proteomes" id="UP000005408">
    <property type="component" value="Unassembled WGS sequence"/>
</dbReference>
<reference evidence="3" key="1">
    <citation type="submission" date="2022-08" db="UniProtKB">
        <authorList>
            <consortium name="EnsemblMetazoa"/>
        </authorList>
    </citation>
    <scope>IDENTIFICATION</scope>
    <source>
        <strain evidence="3">05x7-T-G4-1.051#20</strain>
    </source>
</reference>
<name>A0A8W8JI06_MAGGI</name>
<evidence type="ECO:0000313" key="3">
    <source>
        <dbReference type="EnsemblMetazoa" id="G19490.1:cds"/>
    </source>
</evidence>
<dbReference type="EnsemblMetazoa" id="G19490.1">
    <property type="protein sequence ID" value="G19490.1:cds"/>
    <property type="gene ID" value="G19490"/>
</dbReference>
<feature type="domain" description="C2H2-type" evidence="2">
    <location>
        <begin position="673"/>
        <end position="697"/>
    </location>
</feature>
<accession>A0A8W8JI06</accession>
<feature type="region of interest" description="Disordered" evidence="1">
    <location>
        <begin position="124"/>
        <end position="146"/>
    </location>
</feature>
<dbReference type="PROSITE" id="PS00028">
    <property type="entry name" value="ZINC_FINGER_C2H2_1"/>
    <property type="match status" value="1"/>
</dbReference>
<protein>
    <recommendedName>
        <fullName evidence="2">C2H2-type domain-containing protein</fullName>
    </recommendedName>
</protein>
<feature type="region of interest" description="Disordered" evidence="1">
    <location>
        <begin position="1"/>
        <end position="23"/>
    </location>
</feature>
<evidence type="ECO:0000259" key="2">
    <source>
        <dbReference type="PROSITE" id="PS00028"/>
    </source>
</evidence>
<organism evidence="3 4">
    <name type="scientific">Magallana gigas</name>
    <name type="common">Pacific oyster</name>
    <name type="synonym">Crassostrea gigas</name>
    <dbReference type="NCBI Taxonomy" id="29159"/>
    <lineage>
        <taxon>Eukaryota</taxon>
        <taxon>Metazoa</taxon>
        <taxon>Spiralia</taxon>
        <taxon>Lophotrochozoa</taxon>
        <taxon>Mollusca</taxon>
        <taxon>Bivalvia</taxon>
        <taxon>Autobranchia</taxon>
        <taxon>Pteriomorphia</taxon>
        <taxon>Ostreida</taxon>
        <taxon>Ostreoidea</taxon>
        <taxon>Ostreidae</taxon>
        <taxon>Magallana</taxon>
    </lineage>
</organism>
<evidence type="ECO:0000256" key="1">
    <source>
        <dbReference type="SAM" id="MobiDB-lite"/>
    </source>
</evidence>
<proteinExistence type="predicted"/>
<dbReference type="PANTHER" id="PTHR33845">
    <property type="entry name" value="C2H2-TYPE DOMAIN-CONTAINING PROTEIN"/>
    <property type="match status" value="1"/>
</dbReference>
<dbReference type="AlphaFoldDB" id="A0A8W8JI06"/>
<evidence type="ECO:0000313" key="4">
    <source>
        <dbReference type="Proteomes" id="UP000005408"/>
    </source>
</evidence>
<dbReference type="InterPro" id="IPR013087">
    <property type="entry name" value="Znf_C2H2_type"/>
</dbReference>